<feature type="transmembrane region" description="Helical" evidence="7">
    <location>
        <begin position="307"/>
        <end position="333"/>
    </location>
</feature>
<feature type="transmembrane region" description="Helical" evidence="7">
    <location>
        <begin position="262"/>
        <end position="287"/>
    </location>
</feature>
<feature type="transmembrane region" description="Helical" evidence="7">
    <location>
        <begin position="109"/>
        <end position="132"/>
    </location>
</feature>
<dbReference type="PANTHER" id="PTHR43163">
    <property type="entry name" value="DIPEPTIDE TRANSPORT SYSTEM PERMEASE PROTEIN DPPB-RELATED"/>
    <property type="match status" value="1"/>
</dbReference>
<dbReference type="KEGG" id="ape:APE_2258"/>
<dbReference type="InterPro" id="IPR045621">
    <property type="entry name" value="BPD_transp_1_N"/>
</dbReference>
<gene>
    <name evidence="9" type="primary">dppB</name>
    <name evidence="9" type="ordered locus">APE_2258</name>
</gene>
<evidence type="ECO:0000259" key="8">
    <source>
        <dbReference type="PROSITE" id="PS50928"/>
    </source>
</evidence>
<accession>Q9Y9N0</accession>
<dbReference type="PATRIC" id="fig|272557.25.peg.1506"/>
<dbReference type="eggNOG" id="arCOG00751">
    <property type="taxonomic scope" value="Archaea"/>
</dbReference>
<evidence type="ECO:0000256" key="7">
    <source>
        <dbReference type="RuleBase" id="RU363032"/>
    </source>
</evidence>
<dbReference type="PANTHER" id="PTHR43163:SF6">
    <property type="entry name" value="DIPEPTIDE TRANSPORT SYSTEM PERMEASE PROTEIN DPPB-RELATED"/>
    <property type="match status" value="1"/>
</dbReference>
<feature type="transmembrane region" description="Helical" evidence="7">
    <location>
        <begin position="144"/>
        <end position="162"/>
    </location>
</feature>
<sequence>MCRVLSLLRYAVTRALAIVPTVLILYTVVFIVLRVIPGDPVTAALGTRSIPPEELEAIRERLGLDQPLWRQYIDYLLGVMRGDFGESMTLYGRPVARDIMERFPATLELTIFGFIVSVVLGVGSGVVAAFRGGLVDRLLRTSSIVAYTLFIPWLGLMLKYVFSIKLGILPTGGRIDPRVNLDVVTGLYVLDSIITANPAALVSAVEHLILPSLTLGIVLSGVYTRLVRIHVAEALRSEVAVAYRARGLRESRIAVHMLRISLIPTITMMGLQFAILLGGAVLTEATFSWPGLGSLLVERISYRDYSTIQGVTVFFAFMVGLVSLIVDIIYAIVNPRVRY</sequence>
<proteinExistence type="inferred from homology"/>
<dbReference type="Gene3D" id="1.10.3720.10">
    <property type="entry name" value="MetI-like"/>
    <property type="match status" value="1"/>
</dbReference>
<keyword evidence="10" id="KW-1185">Reference proteome</keyword>
<name>Q9Y9N0_AERPE</name>
<organism evidence="9 10">
    <name type="scientific">Aeropyrum pernix (strain ATCC 700893 / DSM 11879 / JCM 9820 / NBRC 100138 / K1)</name>
    <dbReference type="NCBI Taxonomy" id="272557"/>
    <lineage>
        <taxon>Archaea</taxon>
        <taxon>Thermoproteota</taxon>
        <taxon>Thermoprotei</taxon>
        <taxon>Desulfurococcales</taxon>
        <taxon>Desulfurococcaceae</taxon>
        <taxon>Aeropyrum</taxon>
    </lineage>
</organism>
<evidence type="ECO:0000313" key="10">
    <source>
        <dbReference type="Proteomes" id="UP000002518"/>
    </source>
</evidence>
<dbReference type="Pfam" id="PF19300">
    <property type="entry name" value="BPD_transp_1_N"/>
    <property type="match status" value="1"/>
</dbReference>
<dbReference type="InterPro" id="IPR035906">
    <property type="entry name" value="MetI-like_sf"/>
</dbReference>
<comment type="similarity">
    <text evidence="7">Belongs to the binding-protein-dependent transport system permease family.</text>
</comment>
<dbReference type="EMBL" id="BA000002">
    <property type="protein sequence ID" value="BAA81270.1"/>
    <property type="molecule type" value="Genomic_DNA"/>
</dbReference>
<keyword evidence="6 7" id="KW-0472">Membrane</keyword>
<dbReference type="CDD" id="cd06261">
    <property type="entry name" value="TM_PBP2"/>
    <property type="match status" value="1"/>
</dbReference>
<reference evidence="9 10" key="1">
    <citation type="journal article" date="1999" name="DNA Res.">
        <title>Complete genome sequence of an aerobic hyper-thermophilic crenarchaeon, Aeropyrum pernix K1.</title>
        <authorList>
            <person name="Kawarabayasi Y."/>
            <person name="Hino Y."/>
            <person name="Horikawa H."/>
            <person name="Yamazaki S."/>
            <person name="Haikawa Y."/>
            <person name="Jin-no K."/>
            <person name="Takahashi M."/>
            <person name="Sekine M."/>
            <person name="Baba S."/>
            <person name="Ankai A."/>
            <person name="Kosugi H."/>
            <person name="Hosoyama A."/>
            <person name="Fukui S."/>
            <person name="Nagai Y."/>
            <person name="Nishijima K."/>
            <person name="Nakazawa H."/>
            <person name="Takamiya M."/>
            <person name="Masuda S."/>
            <person name="Funahashi T."/>
            <person name="Tanaka T."/>
            <person name="Kudoh Y."/>
            <person name="Yamazaki J."/>
            <person name="Kushida N."/>
            <person name="Oguchi A."/>
            <person name="Aoki K."/>
            <person name="Kubota K."/>
            <person name="Nakamura Y."/>
            <person name="Nomura N."/>
            <person name="Sako Y."/>
            <person name="Kikuchi H."/>
        </authorList>
    </citation>
    <scope>NUCLEOTIDE SEQUENCE [LARGE SCALE GENOMIC DNA]</scope>
    <source>
        <strain evidence="10">ATCC 700893 / DSM 11879 / JCM 9820 / NBRC 100138 / K1</strain>
    </source>
</reference>
<dbReference type="InterPro" id="IPR000515">
    <property type="entry name" value="MetI-like"/>
</dbReference>
<evidence type="ECO:0000256" key="2">
    <source>
        <dbReference type="ARBA" id="ARBA00022448"/>
    </source>
</evidence>
<feature type="transmembrane region" description="Helical" evidence="7">
    <location>
        <begin position="12"/>
        <end position="36"/>
    </location>
</feature>
<evidence type="ECO:0000256" key="5">
    <source>
        <dbReference type="ARBA" id="ARBA00022989"/>
    </source>
</evidence>
<keyword evidence="2 7" id="KW-0813">Transport</keyword>
<dbReference type="Proteomes" id="UP000002518">
    <property type="component" value="Chromosome"/>
</dbReference>
<dbReference type="GO" id="GO:0055085">
    <property type="term" value="P:transmembrane transport"/>
    <property type="evidence" value="ECO:0007669"/>
    <property type="project" value="InterPro"/>
</dbReference>
<keyword evidence="4 7" id="KW-0812">Transmembrane</keyword>
<evidence type="ECO:0000256" key="3">
    <source>
        <dbReference type="ARBA" id="ARBA00022475"/>
    </source>
</evidence>
<dbReference type="STRING" id="272557.APE_2258"/>
<comment type="subcellular location">
    <subcellularLocation>
        <location evidence="1 7">Cell membrane</location>
        <topology evidence="1 7">Multi-pass membrane protein</topology>
    </subcellularLocation>
</comment>
<evidence type="ECO:0000256" key="6">
    <source>
        <dbReference type="ARBA" id="ARBA00023136"/>
    </source>
</evidence>
<dbReference type="PIR" id="F72451">
    <property type="entry name" value="F72451"/>
</dbReference>
<evidence type="ECO:0000256" key="1">
    <source>
        <dbReference type="ARBA" id="ARBA00004651"/>
    </source>
</evidence>
<protein>
    <submittedName>
        <fullName evidence="9">Dipeptide ABC transporter, permease protein DppB</fullName>
    </submittedName>
</protein>
<keyword evidence="3" id="KW-1003">Cell membrane</keyword>
<dbReference type="AlphaFoldDB" id="Q9Y9N0"/>
<dbReference type="GO" id="GO:0005886">
    <property type="term" value="C:plasma membrane"/>
    <property type="evidence" value="ECO:0007669"/>
    <property type="project" value="UniProtKB-SubCell"/>
</dbReference>
<evidence type="ECO:0000256" key="4">
    <source>
        <dbReference type="ARBA" id="ARBA00022692"/>
    </source>
</evidence>
<keyword evidence="5 7" id="KW-1133">Transmembrane helix</keyword>
<feature type="domain" description="ABC transmembrane type-1" evidence="8">
    <location>
        <begin position="103"/>
        <end position="330"/>
    </location>
</feature>
<dbReference type="Pfam" id="PF00528">
    <property type="entry name" value="BPD_transp_1"/>
    <property type="match status" value="1"/>
</dbReference>
<dbReference type="EnsemblBacteria" id="BAA81270">
    <property type="protein sequence ID" value="BAA81270"/>
    <property type="gene ID" value="APE_2258"/>
</dbReference>
<dbReference type="PROSITE" id="PS50928">
    <property type="entry name" value="ABC_TM1"/>
    <property type="match status" value="1"/>
</dbReference>
<evidence type="ECO:0000313" key="9">
    <source>
        <dbReference type="EMBL" id="BAA81270.1"/>
    </source>
</evidence>